<dbReference type="EMBL" id="AJWJ01000304">
    <property type="protein sequence ID" value="KAF2072169.1"/>
    <property type="molecule type" value="Genomic_DNA"/>
</dbReference>
<sequence length="612" mass="69464">MWRNGDRILPLLDSKVLSERPMKISKVFNQDQVTMISSDGIYRFWNGNFSKSIIQSDSKFHYSGFIEADQNTMAVQFRDHELGIIYQNSNRVYKFQSPCKFKINRLFSDSCPIAEDLVCDFPKNKCFVSMNNGERNKIKVYDIRKRENLFDPSPKLITSRRYSGIIGKRVNGVIRKSLQTSHVYYCVQGFYPKYKSIEIHKINYDGITVKAIPYLGNEADSPQVCRNAIVNPLNNDIYVVTSNKLLKINDQDRIYEVRDIQYLNRDDIGLDTTEDSDFVNINGTQFFYVMMSNCNLQFYTTEPSCLSCNSPYWCYNGECKCPNDKYNSKCSNTPYLNNVTLVPGQVLNTKDLLLTGDFPIGETKVIVTPIIGKAFLTTILVANKTTIIASSKNNLTDIQTVTLIIDGVKTKFKYFSSEKSQNISSIEIHHNKIYINFSGPINITQSELKVTLSHVNLPIVSVSNSQIVASLRVGWFFGNRVLTISSPQFNSTIYLQQFLLQQFKKKLCFIINGLDKSNLGLEFMNAAINATETNSQCISSFGGCVTCNIQDPMSGIYYIKPTSKLQDLKDPDDDYEDGDGNHSGDQSNQSSLIVPNSNYFILLLVTLILLFN</sequence>
<feature type="region of interest" description="Disordered" evidence="1">
    <location>
        <begin position="569"/>
        <end position="589"/>
    </location>
</feature>
<protein>
    <submittedName>
        <fullName evidence="2">Uncharacterized protein</fullName>
    </submittedName>
</protein>
<dbReference type="Proteomes" id="UP000695562">
    <property type="component" value="Unassembled WGS sequence"/>
</dbReference>
<proteinExistence type="predicted"/>
<evidence type="ECO:0000313" key="2">
    <source>
        <dbReference type="EMBL" id="KAF2072169.1"/>
    </source>
</evidence>
<accession>A0A8J4PTB9</accession>
<name>A0A8J4PTB9_9MYCE</name>
<evidence type="ECO:0000256" key="1">
    <source>
        <dbReference type="SAM" id="MobiDB-lite"/>
    </source>
</evidence>
<reference evidence="2" key="1">
    <citation type="submission" date="2020-01" db="EMBL/GenBank/DDBJ databases">
        <title>Development of genomics and gene disruption for Polysphondylium violaceum indicates a role for the polyketide synthase stlB in stalk morphogenesis.</title>
        <authorList>
            <person name="Narita B."/>
            <person name="Kawabe Y."/>
            <person name="Kin K."/>
            <person name="Saito T."/>
            <person name="Gibbs R."/>
            <person name="Kuspa A."/>
            <person name="Muzny D."/>
            <person name="Queller D."/>
            <person name="Richards S."/>
            <person name="Strassman J."/>
            <person name="Sucgang R."/>
            <person name="Worley K."/>
            <person name="Schaap P."/>
        </authorList>
    </citation>
    <scope>NUCLEOTIDE SEQUENCE</scope>
    <source>
        <strain evidence="2">QSvi11</strain>
    </source>
</reference>
<organism evidence="2 3">
    <name type="scientific">Polysphondylium violaceum</name>
    <dbReference type="NCBI Taxonomy" id="133409"/>
    <lineage>
        <taxon>Eukaryota</taxon>
        <taxon>Amoebozoa</taxon>
        <taxon>Evosea</taxon>
        <taxon>Eumycetozoa</taxon>
        <taxon>Dictyostelia</taxon>
        <taxon>Dictyosteliales</taxon>
        <taxon>Dictyosteliaceae</taxon>
        <taxon>Polysphondylium</taxon>
    </lineage>
</organism>
<comment type="caution">
    <text evidence="2">The sequence shown here is derived from an EMBL/GenBank/DDBJ whole genome shotgun (WGS) entry which is preliminary data.</text>
</comment>
<evidence type="ECO:0000313" key="3">
    <source>
        <dbReference type="Proteomes" id="UP000695562"/>
    </source>
</evidence>
<gene>
    <name evidence="2" type="ORF">CYY_006512</name>
</gene>
<dbReference type="AlphaFoldDB" id="A0A8J4PTB9"/>
<keyword evidence="3" id="KW-1185">Reference proteome</keyword>